<dbReference type="Pfam" id="PF00520">
    <property type="entry name" value="Ion_trans"/>
    <property type="match status" value="1"/>
</dbReference>
<evidence type="ECO:0000259" key="14">
    <source>
        <dbReference type="PROSITE" id="PS50042"/>
    </source>
</evidence>
<evidence type="ECO:0000256" key="13">
    <source>
        <dbReference type="SAM" id="Phobius"/>
    </source>
</evidence>
<dbReference type="Gene3D" id="1.10.287.70">
    <property type="match status" value="1"/>
</dbReference>
<feature type="transmembrane region" description="Helical" evidence="13">
    <location>
        <begin position="378"/>
        <end position="402"/>
    </location>
</feature>
<keyword evidence="2" id="KW-0813">Transport</keyword>
<reference evidence="15" key="2">
    <citation type="journal article" date="2019" name="Gigascience">
        <title>High-quality Schistosoma haematobium genome achieved by single-molecule and long-range sequencing.</title>
        <authorList>
            <person name="Stroehlein A.J."/>
            <person name="Korhonen P.K."/>
            <person name="Chong T.M."/>
            <person name="Lim Y.L."/>
            <person name="Chan K.G."/>
            <person name="Webster B."/>
            <person name="Rollinson D."/>
            <person name="Brindley P.J."/>
            <person name="Gasser R.B."/>
            <person name="Young N.D."/>
        </authorList>
    </citation>
    <scope>NUCLEOTIDE SEQUENCE</scope>
</reference>
<keyword evidence="5" id="KW-0631">Potassium channel</keyword>
<keyword evidence="3" id="KW-0633">Potassium transport</keyword>
<feature type="compositionally biased region" description="Basic and acidic residues" evidence="12">
    <location>
        <begin position="255"/>
        <end position="272"/>
    </location>
</feature>
<dbReference type="InterPro" id="IPR035965">
    <property type="entry name" value="PAS-like_dom_sf"/>
</dbReference>
<dbReference type="GeneID" id="24587911"/>
<reference evidence="15" key="3">
    <citation type="submission" date="2021-06" db="EMBL/GenBank/DDBJ databases">
        <title>Chromosome-level genome assembly for S. haematobium.</title>
        <authorList>
            <person name="Stroehlein A.J."/>
        </authorList>
    </citation>
    <scope>NUCLEOTIDE SEQUENCE</scope>
</reference>
<dbReference type="InterPro" id="IPR005821">
    <property type="entry name" value="Ion_trans_dom"/>
</dbReference>
<keyword evidence="11" id="KW-0407">Ion channel</keyword>
<dbReference type="PRINTS" id="PR01463">
    <property type="entry name" value="EAGCHANLFMLY"/>
</dbReference>
<dbReference type="Pfam" id="PF13426">
    <property type="entry name" value="PAS_9"/>
    <property type="match status" value="1"/>
</dbReference>
<keyword evidence="7" id="KW-0630">Potassium</keyword>
<evidence type="ECO:0000256" key="3">
    <source>
        <dbReference type="ARBA" id="ARBA00022538"/>
    </source>
</evidence>
<dbReference type="GO" id="GO:0034702">
    <property type="term" value="C:monoatomic ion channel complex"/>
    <property type="evidence" value="ECO:0007669"/>
    <property type="project" value="UniProtKB-KW"/>
</dbReference>
<organism evidence="15 16">
    <name type="scientific">Schistosoma haematobium</name>
    <name type="common">Blood fluke</name>
    <dbReference type="NCBI Taxonomy" id="6185"/>
    <lineage>
        <taxon>Eukaryota</taxon>
        <taxon>Metazoa</taxon>
        <taxon>Spiralia</taxon>
        <taxon>Lophotrochozoa</taxon>
        <taxon>Platyhelminthes</taxon>
        <taxon>Trematoda</taxon>
        <taxon>Digenea</taxon>
        <taxon>Strigeidida</taxon>
        <taxon>Schistosomatoidea</taxon>
        <taxon>Schistosomatidae</taxon>
        <taxon>Schistosoma</taxon>
    </lineage>
</organism>
<feature type="compositionally biased region" description="Polar residues" evidence="12">
    <location>
        <begin position="1077"/>
        <end position="1091"/>
    </location>
</feature>
<dbReference type="InterPro" id="IPR018490">
    <property type="entry name" value="cNMP-bd_dom_sf"/>
</dbReference>
<dbReference type="AlphaFoldDB" id="A0A922LM34"/>
<dbReference type="FunFam" id="1.10.287.70:FF:000560">
    <property type="entry name" value="Uncharacterized protein"/>
    <property type="match status" value="1"/>
</dbReference>
<dbReference type="InterPro" id="IPR014710">
    <property type="entry name" value="RmlC-like_jellyroll"/>
</dbReference>
<evidence type="ECO:0000313" key="16">
    <source>
        <dbReference type="Proteomes" id="UP000471633"/>
    </source>
</evidence>
<feature type="region of interest" description="Disordered" evidence="12">
    <location>
        <begin position="1072"/>
        <end position="1091"/>
    </location>
</feature>
<comment type="subcellular location">
    <subcellularLocation>
        <location evidence="1">Membrane</location>
        <topology evidence="1">Multi-pass membrane protein</topology>
    </subcellularLocation>
</comment>
<feature type="domain" description="Cyclic nucleotide-binding" evidence="14">
    <location>
        <begin position="759"/>
        <end position="843"/>
    </location>
</feature>
<dbReference type="Gene3D" id="3.30.450.20">
    <property type="entry name" value="PAS domain"/>
    <property type="match status" value="1"/>
</dbReference>
<reference evidence="15" key="1">
    <citation type="journal article" date="2012" name="Nat. Genet.">
        <title>Whole-genome sequence of Schistosoma haematobium.</title>
        <authorList>
            <person name="Young N.D."/>
            <person name="Jex A.R."/>
            <person name="Li B."/>
            <person name="Liu S."/>
            <person name="Yang L."/>
            <person name="Xiong Z."/>
            <person name="Li Y."/>
            <person name="Cantacessi C."/>
            <person name="Hall R.S."/>
            <person name="Xu X."/>
            <person name="Chen F."/>
            <person name="Wu X."/>
            <person name="Zerlotini A."/>
            <person name="Oliveira G."/>
            <person name="Hofmann A."/>
            <person name="Zhang G."/>
            <person name="Fang X."/>
            <person name="Kang Y."/>
            <person name="Campbell B.E."/>
            <person name="Loukas A."/>
            <person name="Ranganathan S."/>
            <person name="Rollinson D."/>
            <person name="Rinaldi G."/>
            <person name="Brindley P.J."/>
            <person name="Yang H."/>
            <person name="Wang J."/>
            <person name="Wang J."/>
            <person name="Gasser R.B."/>
        </authorList>
    </citation>
    <scope>NUCLEOTIDE SEQUENCE</scope>
</reference>
<dbReference type="RefSeq" id="XP_051070210.1">
    <property type="nucleotide sequence ID" value="XM_051210240.1"/>
</dbReference>
<dbReference type="Gene3D" id="1.10.1200.260">
    <property type="match status" value="1"/>
</dbReference>
<feature type="region of interest" description="Disordered" evidence="12">
    <location>
        <begin position="240"/>
        <end position="292"/>
    </location>
</feature>
<keyword evidence="6" id="KW-0851">Voltage-gated channel</keyword>
<protein>
    <submittedName>
        <fullName evidence="15">Potassium voltage-gated channel sub H member 7, variant 2</fullName>
    </submittedName>
</protein>
<dbReference type="CDD" id="cd00130">
    <property type="entry name" value="PAS"/>
    <property type="match status" value="1"/>
</dbReference>
<dbReference type="PANTHER" id="PTHR10217:SF548">
    <property type="entry name" value="GH12235P"/>
    <property type="match status" value="1"/>
</dbReference>
<dbReference type="SUPFAM" id="SSF55785">
    <property type="entry name" value="PYP-like sensor domain (PAS domain)"/>
    <property type="match status" value="1"/>
</dbReference>
<proteinExistence type="predicted"/>
<dbReference type="GO" id="GO:0005886">
    <property type="term" value="C:plasma membrane"/>
    <property type="evidence" value="ECO:0007669"/>
    <property type="project" value="TreeGrafter"/>
</dbReference>
<feature type="transmembrane region" description="Helical" evidence="13">
    <location>
        <begin position="628"/>
        <end position="647"/>
    </location>
</feature>
<evidence type="ECO:0000256" key="9">
    <source>
        <dbReference type="ARBA" id="ARBA00023065"/>
    </source>
</evidence>
<dbReference type="InterPro" id="IPR003938">
    <property type="entry name" value="K_chnl_volt-dep_EAG/ELK/ERG"/>
</dbReference>
<dbReference type="EMBL" id="AMPZ03000002">
    <property type="protein sequence ID" value="KAH9589636.1"/>
    <property type="molecule type" value="Genomic_DNA"/>
</dbReference>
<sequence>MPIKRGHIAPHNTYIVTLIRNFDSQYENFIVANATLPSRPIIYCSDGFCELLRYTKGQLMLKSSALSIFYGPETTVDSMETLLAALNQTNETEVLMNLYSRDNCVICFRIVVTPVRDETGGLPLYLLFFREEINNTQTLVQMNKGPGLRTKWQLKSFRVNKSPNHIPKNPIRTNISKSTKPSVLDVRKHFRDKKCDTSDSKLGTVGEGTTITESLARPQSLSSSDQIQFIEDYPNKCVSGQSKECRPTSLFLPKSQDDSLKRESLSKIDVSESQHGTPKCSDKSKRRPSTWYKGYTEDESSEIIHGSSRKSRHLHPTTEESEALQLVLSSHAEPPKSSVTEKFAQFLSMDEDLHVEHRFQSPRMHKFTLKHYSVFKAVWDWIILALIIYTAIFTPYVTVFLMNTGNKYAKLISPGNITTTTLLTAITFDINRTQNESSTNNHSESSDILHTAHPSITTSSSSPTLLSTVDILVDVMFIIDILINFRTTYVNKNDEVVSHPKRIAAHYIKGWFIIDLVAAIPFDLLFFRTAGDQPTALTGLLKSARLLRLVGIVRKLDRYSEYGASILVLLTALFALIAHWLACIWYAIGNAEHLYRDPKIGWLDTLAVHTEQYYTDQPNSGPDLKTKYITALYFTFSSLTSIGFGNVSPNTNAEKVFSIIVMLVGSLMYASIFGNVGALIQRLYSGTARYHAQMLRIKEFIRFHQIPSPLRQRLEEYSTQVWEHTNGIDMTMVQYSFPESLQSDICLYVYRHFLSGSAAFKSLNDGCLRNISLRIRSSHMPPSDTLVHTGDLLTAMYYVVKGSLEVVTTDDIILGVLNPGDFFGGLPPLASVQKNPYTVQMNSGWDYWSENHLNPMNTNAKYMQMDDYSSMPNTTGTTTNYNNTNNHNHNSNSVIYQPNPPPKSRFAVRALTYADVQFIDRHDLAELCSIYPELSLRLLERFELTLPLTISSDTKLTNTTNTDRCSTIPNVESFLDTTSSWHIVCSLLTGSLTSPGLSKRPSDYSKFCMLNETSYQNRCFDNPFIGKPSWELERYQRLFDHGALSFHLTSYSNAQIPVCFIDTLYNNNDSNNNNNNTSGVTAPSTHQHNPVTRKSESFTMCSTHSSEQNYSLPITPVTNTQTLHERRMRMRLARNLPTRQHQQVPPPTIPSVLVPPTSSSCSSVSNLPVKSSDKNRMIHSSVIYQPTTLHDSNNLNEEKEIIDLLVKRFASVEKQIENLDVRISQSVTTILQQLEMKITKHRSIPM</sequence>
<feature type="transmembrane region" description="Helical" evidence="13">
    <location>
        <begin position="659"/>
        <end position="680"/>
    </location>
</feature>
<dbReference type="CTD" id="24587911"/>
<dbReference type="Gene3D" id="2.60.120.10">
    <property type="entry name" value="Jelly Rolls"/>
    <property type="match status" value="1"/>
</dbReference>
<dbReference type="InterPro" id="IPR000014">
    <property type="entry name" value="PAS"/>
</dbReference>
<name>A0A922LM34_SCHHA</name>
<keyword evidence="4 13" id="KW-0812">Transmembrane</keyword>
<dbReference type="FunFam" id="1.10.1200.260:FF:000001">
    <property type="entry name" value="Potassium voltage-gated channel subfamily H member 7"/>
    <property type="match status" value="1"/>
</dbReference>
<dbReference type="Pfam" id="PF00027">
    <property type="entry name" value="cNMP_binding"/>
    <property type="match status" value="1"/>
</dbReference>
<evidence type="ECO:0000256" key="12">
    <source>
        <dbReference type="SAM" id="MobiDB-lite"/>
    </source>
</evidence>
<dbReference type="SUPFAM" id="SSF81324">
    <property type="entry name" value="Voltage-gated potassium channels"/>
    <property type="match status" value="1"/>
</dbReference>
<dbReference type="SMART" id="SM00100">
    <property type="entry name" value="cNMP"/>
    <property type="match status" value="1"/>
</dbReference>
<comment type="caution">
    <text evidence="15">The sequence shown here is derived from an EMBL/GenBank/DDBJ whole genome shotgun (WGS) entry which is preliminary data.</text>
</comment>
<evidence type="ECO:0000256" key="7">
    <source>
        <dbReference type="ARBA" id="ARBA00022958"/>
    </source>
</evidence>
<evidence type="ECO:0000313" key="15">
    <source>
        <dbReference type="EMBL" id="KAH9589636.1"/>
    </source>
</evidence>
<dbReference type="OrthoDB" id="432483at2759"/>
<keyword evidence="10 13" id="KW-0472">Membrane</keyword>
<accession>A0A922LM34</accession>
<keyword evidence="16" id="KW-1185">Reference proteome</keyword>
<dbReference type="SUPFAM" id="SSF51206">
    <property type="entry name" value="cAMP-binding domain-like"/>
    <property type="match status" value="1"/>
</dbReference>
<dbReference type="GO" id="GO:0005242">
    <property type="term" value="F:inward rectifier potassium channel activity"/>
    <property type="evidence" value="ECO:0007669"/>
    <property type="project" value="TreeGrafter"/>
</dbReference>
<dbReference type="PROSITE" id="PS50042">
    <property type="entry name" value="CNMP_BINDING_3"/>
    <property type="match status" value="1"/>
</dbReference>
<dbReference type="InterPro" id="IPR050818">
    <property type="entry name" value="KCNH_animal-type"/>
</dbReference>
<evidence type="ECO:0000256" key="4">
    <source>
        <dbReference type="ARBA" id="ARBA00022692"/>
    </source>
</evidence>
<evidence type="ECO:0000256" key="1">
    <source>
        <dbReference type="ARBA" id="ARBA00004141"/>
    </source>
</evidence>
<keyword evidence="9" id="KW-0406">Ion transport</keyword>
<dbReference type="GO" id="GO:0042391">
    <property type="term" value="P:regulation of membrane potential"/>
    <property type="evidence" value="ECO:0007669"/>
    <property type="project" value="TreeGrafter"/>
</dbReference>
<evidence type="ECO:0000256" key="6">
    <source>
        <dbReference type="ARBA" id="ARBA00022882"/>
    </source>
</evidence>
<dbReference type="PANTHER" id="PTHR10217">
    <property type="entry name" value="VOLTAGE AND LIGAND GATED POTASSIUM CHANNEL"/>
    <property type="match status" value="1"/>
</dbReference>
<evidence type="ECO:0000256" key="8">
    <source>
        <dbReference type="ARBA" id="ARBA00022989"/>
    </source>
</evidence>
<dbReference type="CDD" id="cd00038">
    <property type="entry name" value="CAP_ED"/>
    <property type="match status" value="1"/>
</dbReference>
<dbReference type="InterPro" id="IPR000595">
    <property type="entry name" value="cNMP-bd_dom"/>
</dbReference>
<dbReference type="Proteomes" id="UP000471633">
    <property type="component" value="Unassembled WGS sequence"/>
</dbReference>
<evidence type="ECO:0000256" key="2">
    <source>
        <dbReference type="ARBA" id="ARBA00022448"/>
    </source>
</evidence>
<keyword evidence="8 13" id="KW-1133">Transmembrane helix</keyword>
<feature type="transmembrane region" description="Helical" evidence="13">
    <location>
        <begin position="564"/>
        <end position="588"/>
    </location>
</feature>
<reference evidence="15" key="4">
    <citation type="journal article" date="2022" name="PLoS Pathog.">
        <title>Chromosome-level genome of Schistosoma haematobium underpins genome-wide explorations of molecular variation.</title>
        <authorList>
            <person name="Stroehlein A.J."/>
            <person name="Korhonen P.K."/>
            <person name="Lee V.V."/>
            <person name="Ralph S.A."/>
            <person name="Mentink-Kane M."/>
            <person name="You H."/>
            <person name="McManus D.P."/>
            <person name="Tchuente L.T."/>
            <person name="Stothard J.R."/>
            <person name="Kaur P."/>
            <person name="Dudchenko O."/>
            <person name="Aiden E.L."/>
            <person name="Yang B."/>
            <person name="Yang H."/>
            <person name="Emery A.M."/>
            <person name="Webster B.L."/>
            <person name="Brindley P.J."/>
            <person name="Rollinson D."/>
            <person name="Chang B.C.H."/>
            <person name="Gasser R.B."/>
            <person name="Young N.D."/>
        </authorList>
    </citation>
    <scope>NUCLEOTIDE SEQUENCE</scope>
</reference>
<evidence type="ECO:0000256" key="10">
    <source>
        <dbReference type="ARBA" id="ARBA00023136"/>
    </source>
</evidence>
<evidence type="ECO:0000256" key="11">
    <source>
        <dbReference type="ARBA" id="ARBA00023303"/>
    </source>
</evidence>
<evidence type="ECO:0000256" key="5">
    <source>
        <dbReference type="ARBA" id="ARBA00022826"/>
    </source>
</evidence>
<gene>
    <name evidence="15" type="primary">KCNH7_1</name>
    <name evidence="15" type="ORF">MS3_00002631</name>
</gene>